<feature type="domain" description="Carboxymuconolactone decarboxylase-like" evidence="1">
    <location>
        <begin position="26"/>
        <end position="108"/>
    </location>
</feature>
<evidence type="ECO:0000259" key="1">
    <source>
        <dbReference type="Pfam" id="PF02627"/>
    </source>
</evidence>
<gene>
    <name evidence="2" type="ORF">AMYX_29450</name>
</gene>
<dbReference type="AlphaFoldDB" id="A0A7I9VP71"/>
<comment type="caution">
    <text evidence="2">The sequence shown here is derived from an EMBL/GenBank/DDBJ whole genome shotgun (WGS) entry which is preliminary data.</text>
</comment>
<accession>A0A7I9VP71</accession>
<evidence type="ECO:0000313" key="3">
    <source>
        <dbReference type="Proteomes" id="UP000503640"/>
    </source>
</evidence>
<dbReference type="SUPFAM" id="SSF69118">
    <property type="entry name" value="AhpD-like"/>
    <property type="match status" value="1"/>
</dbReference>
<dbReference type="InterPro" id="IPR004675">
    <property type="entry name" value="AhpD_core"/>
</dbReference>
<proteinExistence type="predicted"/>
<dbReference type="Gene3D" id="1.20.1290.10">
    <property type="entry name" value="AhpD-like"/>
    <property type="match status" value="1"/>
</dbReference>
<organism evidence="2 3">
    <name type="scientific">Anaeromyxobacter diazotrophicus</name>
    <dbReference type="NCBI Taxonomy" id="2590199"/>
    <lineage>
        <taxon>Bacteria</taxon>
        <taxon>Pseudomonadati</taxon>
        <taxon>Myxococcota</taxon>
        <taxon>Myxococcia</taxon>
        <taxon>Myxococcales</taxon>
        <taxon>Cystobacterineae</taxon>
        <taxon>Anaeromyxobacteraceae</taxon>
        <taxon>Anaeromyxobacter</taxon>
    </lineage>
</organism>
<dbReference type="RefSeq" id="WP_176066544.1">
    <property type="nucleotide sequence ID" value="NZ_BJTG01000007.1"/>
</dbReference>
<dbReference type="InterPro" id="IPR029032">
    <property type="entry name" value="AhpD-like"/>
</dbReference>
<dbReference type="PANTHER" id="PTHR33930">
    <property type="entry name" value="ALKYL HYDROPEROXIDE REDUCTASE AHPD"/>
    <property type="match status" value="1"/>
</dbReference>
<keyword evidence="3" id="KW-1185">Reference proteome</keyword>
<dbReference type="EMBL" id="BJTG01000007">
    <property type="protein sequence ID" value="GEJ58204.1"/>
    <property type="molecule type" value="Genomic_DNA"/>
</dbReference>
<dbReference type="PANTHER" id="PTHR33930:SF2">
    <property type="entry name" value="BLR3452 PROTEIN"/>
    <property type="match status" value="1"/>
</dbReference>
<name>A0A7I9VP71_9BACT</name>
<evidence type="ECO:0000313" key="2">
    <source>
        <dbReference type="EMBL" id="GEJ58204.1"/>
    </source>
</evidence>
<dbReference type="GO" id="GO:0051920">
    <property type="term" value="F:peroxiredoxin activity"/>
    <property type="evidence" value="ECO:0007669"/>
    <property type="project" value="InterPro"/>
</dbReference>
<reference evidence="3" key="1">
    <citation type="journal article" date="2020" name="Appl. Environ. Microbiol.">
        <title>Diazotrophic Anaeromyxobacter Isolates from Soils.</title>
        <authorList>
            <person name="Masuda Y."/>
            <person name="Yamanaka H."/>
            <person name="Xu Z.X."/>
            <person name="Shiratori Y."/>
            <person name="Aono T."/>
            <person name="Amachi S."/>
            <person name="Senoo K."/>
            <person name="Itoh H."/>
        </authorList>
    </citation>
    <scope>NUCLEOTIDE SEQUENCE [LARGE SCALE GENOMIC DNA]</scope>
    <source>
        <strain evidence="3">R267</strain>
    </source>
</reference>
<sequence>MHDHDHDQVYPVPSAELSRHRHELAPEIDDAFHAFSKAAFAEGALARKVKQLIAVAVAHTTQCPYCIRGHTLGALRDGASEREIMEAIWVAAEMRAGGAFAHAVVALDALADKKRQA</sequence>
<protein>
    <submittedName>
        <fullName evidence="2">Alkyl hydroperoxide reductase AhpD</fullName>
    </submittedName>
</protein>
<dbReference type="InterPro" id="IPR003779">
    <property type="entry name" value="CMD-like"/>
</dbReference>
<dbReference type="NCBIfam" id="TIGR00778">
    <property type="entry name" value="ahpD_dom"/>
    <property type="match status" value="1"/>
</dbReference>
<dbReference type="Proteomes" id="UP000503640">
    <property type="component" value="Unassembled WGS sequence"/>
</dbReference>
<dbReference type="Pfam" id="PF02627">
    <property type="entry name" value="CMD"/>
    <property type="match status" value="1"/>
</dbReference>